<organism evidence="1 2">
    <name type="scientific">Drosophila simulans</name>
    <name type="common">Fruit fly</name>
    <dbReference type="NCBI Taxonomy" id="7240"/>
    <lineage>
        <taxon>Eukaryota</taxon>
        <taxon>Metazoa</taxon>
        <taxon>Ecdysozoa</taxon>
        <taxon>Arthropoda</taxon>
        <taxon>Hexapoda</taxon>
        <taxon>Insecta</taxon>
        <taxon>Pterygota</taxon>
        <taxon>Neoptera</taxon>
        <taxon>Endopterygota</taxon>
        <taxon>Diptera</taxon>
        <taxon>Brachycera</taxon>
        <taxon>Muscomorpha</taxon>
        <taxon>Ephydroidea</taxon>
        <taxon>Drosophilidae</taxon>
        <taxon>Drosophila</taxon>
        <taxon>Sophophora</taxon>
    </lineage>
</organism>
<dbReference type="Gene3D" id="3.40.50.300">
    <property type="entry name" value="P-loop containing nucleotide triphosphate hydrolases"/>
    <property type="match status" value="1"/>
</dbReference>
<dbReference type="Proteomes" id="UP000000304">
    <property type="component" value="Chromosome X"/>
</dbReference>
<dbReference type="EMBL" id="CM000366">
    <property type="protein sequence ID" value="EDX18179.1"/>
    <property type="molecule type" value="Genomic_DNA"/>
</dbReference>
<dbReference type="AlphaFoldDB" id="B4R6C9"/>
<name>B4R6C9_DROSI</name>
<accession>B4R6C9</accession>
<keyword evidence="2" id="KW-1185">Reference proteome</keyword>
<sequence length="236" mass="26919">MSSRSKLENKDSRGDIPHLLNVFLCNDGDGLSANESKEQVLNCTQNANTSSIGIFGLPIYMGGQVNNSLWHSIIQKHNAEGEIVVNDGLNIPEDDMRMLIHLLHQRKTTLTDPAQHMLQKYYVISRKERPNVFSSKTYIVLKQLAECFAKLALRLEVLESDVCVAIYHCEHFVQGIFGAKENQAPPAVFNFNVISSIDPYMNKFTRWLLQYLNSYEDEELGMHADKKRRTDSWAMP</sequence>
<dbReference type="InterPro" id="IPR027417">
    <property type="entry name" value="P-loop_NTPase"/>
</dbReference>
<dbReference type="STRING" id="7240.B4R6C9"/>
<dbReference type="OrthoDB" id="2015372at2759"/>
<gene>
    <name evidence="1" type="primary">Dsim\mei-218</name>
    <name evidence="1" type="ORF">Dsim_GD15699</name>
</gene>
<protein>
    <submittedName>
        <fullName evidence="1">Mei-218</fullName>
    </submittedName>
</protein>
<evidence type="ECO:0000313" key="1">
    <source>
        <dbReference type="EMBL" id="EDX18179.1"/>
    </source>
</evidence>
<dbReference type="HOGENOM" id="CLU_1176523_0_0_1"/>
<dbReference type="Bgee" id="FBgn0041663">
    <property type="expression patterns" value="Expressed in male reproductive system and 3 other cell types or tissues"/>
</dbReference>
<proteinExistence type="predicted"/>
<evidence type="ECO:0000313" key="2">
    <source>
        <dbReference type="Proteomes" id="UP000000304"/>
    </source>
</evidence>
<reference evidence="1 2" key="1">
    <citation type="journal article" date="2007" name="Nature">
        <title>Evolution of genes and genomes on the Drosophila phylogeny.</title>
        <authorList>
            <consortium name="Drosophila 12 Genomes Consortium"/>
            <person name="Clark A.G."/>
            <person name="Eisen M.B."/>
            <person name="Smith D.R."/>
            <person name="Bergman C.M."/>
            <person name="Oliver B."/>
            <person name="Markow T.A."/>
            <person name="Kaufman T.C."/>
            <person name="Kellis M."/>
            <person name="Gelbart W."/>
            <person name="Iyer V.N."/>
            <person name="Pollard D.A."/>
            <person name="Sackton T.B."/>
            <person name="Larracuente A.M."/>
            <person name="Singh N.D."/>
            <person name="Abad J.P."/>
            <person name="Abt D.N."/>
            <person name="Adryan B."/>
            <person name="Aguade M."/>
            <person name="Akashi H."/>
            <person name="Anderson W.W."/>
            <person name="Aquadro C.F."/>
            <person name="Ardell D.H."/>
            <person name="Arguello R."/>
            <person name="Artieri C.G."/>
            <person name="Barbash D.A."/>
            <person name="Barker D."/>
            <person name="Barsanti P."/>
            <person name="Batterham P."/>
            <person name="Batzoglou S."/>
            <person name="Begun D."/>
            <person name="Bhutkar A."/>
            <person name="Blanco E."/>
            <person name="Bosak S.A."/>
            <person name="Bradley R.K."/>
            <person name="Brand A.D."/>
            <person name="Brent M.R."/>
            <person name="Brooks A.N."/>
            <person name="Brown R.H."/>
            <person name="Butlin R.K."/>
            <person name="Caggese C."/>
            <person name="Calvi B.R."/>
            <person name="Bernardo de Carvalho A."/>
            <person name="Caspi A."/>
            <person name="Castrezana S."/>
            <person name="Celniker S.E."/>
            <person name="Chang J.L."/>
            <person name="Chapple C."/>
            <person name="Chatterji S."/>
            <person name="Chinwalla A."/>
            <person name="Civetta A."/>
            <person name="Clifton S.W."/>
            <person name="Comeron J.M."/>
            <person name="Costello J.C."/>
            <person name="Coyne J.A."/>
            <person name="Daub J."/>
            <person name="David R.G."/>
            <person name="Delcher A.L."/>
            <person name="Delehaunty K."/>
            <person name="Do C.B."/>
            <person name="Ebling H."/>
            <person name="Edwards K."/>
            <person name="Eickbush T."/>
            <person name="Evans J.D."/>
            <person name="Filipski A."/>
            <person name="Findeiss S."/>
            <person name="Freyhult E."/>
            <person name="Fulton L."/>
            <person name="Fulton R."/>
            <person name="Garcia A.C."/>
            <person name="Gardiner A."/>
            <person name="Garfield D.A."/>
            <person name="Garvin B.E."/>
            <person name="Gibson G."/>
            <person name="Gilbert D."/>
            <person name="Gnerre S."/>
            <person name="Godfrey J."/>
            <person name="Good R."/>
            <person name="Gotea V."/>
            <person name="Gravely B."/>
            <person name="Greenberg A.J."/>
            <person name="Griffiths-Jones S."/>
            <person name="Gross S."/>
            <person name="Guigo R."/>
            <person name="Gustafson E.A."/>
            <person name="Haerty W."/>
            <person name="Hahn M.W."/>
            <person name="Halligan D.L."/>
            <person name="Halpern A.L."/>
            <person name="Halter G.M."/>
            <person name="Han M.V."/>
            <person name="Heger A."/>
            <person name="Hillier L."/>
            <person name="Hinrichs A.S."/>
            <person name="Holmes I."/>
            <person name="Hoskins R.A."/>
            <person name="Hubisz M.J."/>
            <person name="Hultmark D."/>
            <person name="Huntley M.A."/>
            <person name="Jaffe D.B."/>
            <person name="Jagadeeshan S."/>
            <person name="Jeck W.R."/>
            <person name="Johnson J."/>
            <person name="Jones C.D."/>
            <person name="Jordan W.C."/>
            <person name="Karpen G.H."/>
            <person name="Kataoka E."/>
            <person name="Keightley P.D."/>
            <person name="Kheradpour P."/>
            <person name="Kirkness E.F."/>
            <person name="Koerich L.B."/>
            <person name="Kristiansen K."/>
            <person name="Kudrna D."/>
            <person name="Kulathinal R.J."/>
            <person name="Kumar S."/>
            <person name="Kwok R."/>
            <person name="Lander E."/>
            <person name="Langley C.H."/>
            <person name="Lapoint R."/>
            <person name="Lazzaro B.P."/>
            <person name="Lee S.J."/>
            <person name="Levesque L."/>
            <person name="Li R."/>
            <person name="Lin C.F."/>
            <person name="Lin M.F."/>
            <person name="Lindblad-Toh K."/>
            <person name="Llopart A."/>
            <person name="Long M."/>
            <person name="Low L."/>
            <person name="Lozovsky E."/>
            <person name="Lu J."/>
            <person name="Luo M."/>
            <person name="Machado C.A."/>
            <person name="Makalowski W."/>
            <person name="Marzo M."/>
            <person name="Matsuda M."/>
            <person name="Matzkin L."/>
            <person name="McAllister B."/>
            <person name="McBride C.S."/>
            <person name="McKernan B."/>
            <person name="McKernan K."/>
            <person name="Mendez-Lago M."/>
            <person name="Minx P."/>
            <person name="Mollenhauer M.U."/>
            <person name="Montooth K."/>
            <person name="Mount S.M."/>
            <person name="Mu X."/>
            <person name="Myers E."/>
            <person name="Negre B."/>
            <person name="Newfeld S."/>
            <person name="Nielsen R."/>
            <person name="Noor M.A."/>
            <person name="O'Grady P."/>
            <person name="Pachter L."/>
            <person name="Papaceit M."/>
            <person name="Parisi M.J."/>
            <person name="Parisi M."/>
            <person name="Parts L."/>
            <person name="Pedersen J.S."/>
            <person name="Pesole G."/>
            <person name="Phillippy A.M."/>
            <person name="Ponting C.P."/>
            <person name="Pop M."/>
            <person name="Porcelli D."/>
            <person name="Powell J.R."/>
            <person name="Prohaska S."/>
            <person name="Pruitt K."/>
            <person name="Puig M."/>
            <person name="Quesneville H."/>
            <person name="Ram K.R."/>
            <person name="Rand D."/>
            <person name="Rasmussen M.D."/>
            <person name="Reed L.K."/>
            <person name="Reenan R."/>
            <person name="Reily A."/>
            <person name="Remington K.A."/>
            <person name="Rieger T.T."/>
            <person name="Ritchie M.G."/>
            <person name="Robin C."/>
            <person name="Rogers Y.H."/>
            <person name="Rohde C."/>
            <person name="Rozas J."/>
            <person name="Rubenfield M.J."/>
            <person name="Ruiz A."/>
            <person name="Russo S."/>
            <person name="Salzberg S.L."/>
            <person name="Sanchez-Gracia A."/>
            <person name="Saranga D.J."/>
            <person name="Sato H."/>
            <person name="Schaeffer S.W."/>
            <person name="Schatz M.C."/>
            <person name="Schlenke T."/>
            <person name="Schwartz R."/>
            <person name="Segarra C."/>
            <person name="Singh R.S."/>
            <person name="Sirot L."/>
            <person name="Sirota M."/>
            <person name="Sisneros N.B."/>
            <person name="Smith C.D."/>
            <person name="Smith T.F."/>
            <person name="Spieth J."/>
            <person name="Stage D.E."/>
            <person name="Stark A."/>
            <person name="Stephan W."/>
            <person name="Strausberg R.L."/>
            <person name="Strempel S."/>
            <person name="Sturgill D."/>
            <person name="Sutton G."/>
            <person name="Sutton G.G."/>
            <person name="Tao W."/>
            <person name="Teichmann S."/>
            <person name="Tobari Y.N."/>
            <person name="Tomimura Y."/>
            <person name="Tsolas J.M."/>
            <person name="Valente V.L."/>
            <person name="Venter E."/>
            <person name="Venter J.C."/>
            <person name="Vicario S."/>
            <person name="Vieira F.G."/>
            <person name="Vilella A.J."/>
            <person name="Villasante A."/>
            <person name="Walenz B."/>
            <person name="Wang J."/>
            <person name="Wasserman M."/>
            <person name="Watts T."/>
            <person name="Wilson D."/>
            <person name="Wilson R.K."/>
            <person name="Wing R.A."/>
            <person name="Wolfner M.F."/>
            <person name="Wong A."/>
            <person name="Wong G.K."/>
            <person name="Wu C.I."/>
            <person name="Wu G."/>
            <person name="Yamamoto D."/>
            <person name="Yang H.P."/>
            <person name="Yang S.P."/>
            <person name="Yorke J.A."/>
            <person name="Yoshida K."/>
            <person name="Zdobnov E."/>
            <person name="Zhang P."/>
            <person name="Zhang Y."/>
            <person name="Zimin A.V."/>
            <person name="Baldwin J."/>
            <person name="Abdouelleil A."/>
            <person name="Abdulkadir J."/>
            <person name="Abebe A."/>
            <person name="Abera B."/>
            <person name="Abreu J."/>
            <person name="Acer S.C."/>
            <person name="Aftuck L."/>
            <person name="Alexander A."/>
            <person name="An P."/>
            <person name="Anderson E."/>
            <person name="Anderson S."/>
            <person name="Arachi H."/>
            <person name="Azer M."/>
            <person name="Bachantsang P."/>
            <person name="Barry A."/>
            <person name="Bayul T."/>
            <person name="Berlin A."/>
            <person name="Bessette D."/>
            <person name="Bloom T."/>
            <person name="Blye J."/>
            <person name="Boguslavskiy L."/>
            <person name="Bonnet C."/>
            <person name="Boukhgalter B."/>
            <person name="Bourzgui I."/>
            <person name="Brown A."/>
            <person name="Cahill P."/>
            <person name="Channer S."/>
            <person name="Cheshatsang Y."/>
            <person name="Chuda L."/>
            <person name="Citroen M."/>
            <person name="Collymore A."/>
            <person name="Cooke P."/>
            <person name="Costello M."/>
            <person name="D'Aco K."/>
            <person name="Daza R."/>
            <person name="De Haan G."/>
            <person name="DeGray S."/>
            <person name="DeMaso C."/>
            <person name="Dhargay N."/>
            <person name="Dooley K."/>
            <person name="Dooley E."/>
            <person name="Doricent M."/>
            <person name="Dorje P."/>
            <person name="Dorjee K."/>
            <person name="Dupes A."/>
            <person name="Elong R."/>
            <person name="Falk J."/>
            <person name="Farina A."/>
            <person name="Faro S."/>
            <person name="Ferguson D."/>
            <person name="Fisher S."/>
            <person name="Foley C.D."/>
            <person name="Franke A."/>
            <person name="Friedrich D."/>
            <person name="Gadbois L."/>
            <person name="Gearin G."/>
            <person name="Gearin C.R."/>
            <person name="Giannoukos G."/>
            <person name="Goode T."/>
            <person name="Graham J."/>
            <person name="Grandbois E."/>
            <person name="Grewal S."/>
            <person name="Gyaltsen K."/>
            <person name="Hafez N."/>
            <person name="Hagos B."/>
            <person name="Hall J."/>
            <person name="Henson C."/>
            <person name="Hollinger A."/>
            <person name="Honan T."/>
            <person name="Huard M.D."/>
            <person name="Hughes L."/>
            <person name="Hurhula B."/>
            <person name="Husby M.E."/>
            <person name="Kamat A."/>
            <person name="Kanga B."/>
            <person name="Kashin S."/>
            <person name="Khazanovich D."/>
            <person name="Kisner P."/>
            <person name="Lance K."/>
            <person name="Lara M."/>
            <person name="Lee W."/>
            <person name="Lennon N."/>
            <person name="Letendre F."/>
            <person name="LeVine R."/>
            <person name="Lipovsky A."/>
            <person name="Liu X."/>
            <person name="Liu J."/>
            <person name="Liu S."/>
            <person name="Lokyitsang T."/>
            <person name="Lokyitsang Y."/>
            <person name="Lubonja R."/>
            <person name="Lui A."/>
            <person name="MacDonald P."/>
            <person name="Magnisalis V."/>
            <person name="Maru K."/>
            <person name="Matthews C."/>
            <person name="McCusker W."/>
            <person name="McDonough S."/>
            <person name="Mehta T."/>
            <person name="Meldrim J."/>
            <person name="Meneus L."/>
            <person name="Mihai O."/>
            <person name="Mihalev A."/>
            <person name="Mihova T."/>
            <person name="Mittelman R."/>
            <person name="Mlenga V."/>
            <person name="Montmayeur A."/>
            <person name="Mulrain L."/>
            <person name="Navidi A."/>
            <person name="Naylor J."/>
            <person name="Negash T."/>
            <person name="Nguyen T."/>
            <person name="Nguyen N."/>
            <person name="Nicol R."/>
            <person name="Norbu C."/>
            <person name="Norbu N."/>
            <person name="Novod N."/>
            <person name="O'Neill B."/>
            <person name="Osman S."/>
            <person name="Markiewicz E."/>
            <person name="Oyono O.L."/>
            <person name="Patti C."/>
            <person name="Phunkhang P."/>
            <person name="Pierre F."/>
            <person name="Priest M."/>
            <person name="Raghuraman S."/>
            <person name="Rege F."/>
            <person name="Reyes R."/>
            <person name="Rise C."/>
            <person name="Rogov P."/>
            <person name="Ross K."/>
            <person name="Ryan E."/>
            <person name="Settipalli S."/>
            <person name="Shea T."/>
            <person name="Sherpa N."/>
            <person name="Shi L."/>
            <person name="Shih D."/>
            <person name="Sparrow T."/>
            <person name="Spaulding J."/>
            <person name="Stalker J."/>
            <person name="Stange-Thomann N."/>
            <person name="Stavropoulos S."/>
            <person name="Stone C."/>
            <person name="Strader C."/>
            <person name="Tesfaye S."/>
            <person name="Thomson T."/>
            <person name="Thoulutsang Y."/>
            <person name="Thoulutsang D."/>
            <person name="Topham K."/>
            <person name="Topping I."/>
            <person name="Tsamla T."/>
            <person name="Vassiliev H."/>
            <person name="Vo A."/>
            <person name="Wangchuk T."/>
            <person name="Wangdi T."/>
            <person name="Weiand M."/>
            <person name="Wilkinson J."/>
            <person name="Wilson A."/>
            <person name="Yadav S."/>
            <person name="Young G."/>
            <person name="Yu Q."/>
            <person name="Zembek L."/>
            <person name="Zhong D."/>
            <person name="Zimmer A."/>
            <person name="Zwirko Z."/>
            <person name="Jaffe D.B."/>
            <person name="Alvarez P."/>
            <person name="Brockman W."/>
            <person name="Butler J."/>
            <person name="Chin C."/>
            <person name="Gnerre S."/>
            <person name="Grabherr M."/>
            <person name="Kleber M."/>
            <person name="Mauceli E."/>
            <person name="MacCallum I."/>
        </authorList>
    </citation>
    <scope>NUCLEOTIDE SEQUENCE [LARGE SCALE GENOMIC DNA]</scope>
    <source>
        <strain evidence="2">white501</strain>
    </source>
</reference>